<feature type="compositionally biased region" description="Acidic residues" evidence="1">
    <location>
        <begin position="112"/>
        <end position="121"/>
    </location>
</feature>
<sequence>MFVINPSVILNSDGQLTGQADDETPQQSSKTMTRQTNITKKYNCSKQNRNKKKSSKKVVKLDSLPKTINSRRSQNTHSMRESETVFKLNGVVSTSHILDFDTMYLHPGDVIIDSDDTEDEDNSKNTGTIQSPHDSDELKHYSKLLRDLKKLGSNRQQTNKSMVNRQFVSKPRKIIEGDTPQRPYPKNLCGYDRHECGTATEIFDMIFPKKNDSNHCSLTNLNLSAVVEHCDKLVKKRQAVLESYTGITEESRNRKKRLEILLNLQEILWLIHFGKFDDSLEKTFRLMILKFNCRFDKDKRLKLIKNNELSLVWNRFIELENSSIMCQRETDWKLRPVFIDGLAYLGMFSSSTEFPLPNMQTRTLLEILLHFILDGHKTSVYLPSFYENAHDHVDDIDAFQFLINSKLIRFVNERNRKFVAKQVLAEAEKTHGIVVSPMENLACLNSIHCFPIVRKSSSKIDEFLLVTCFKESSSINEKFEYEVDRTTTSIFSKAVGLTGNPLDSDVDDKKEQGEDHTSARFEETVHAESTESNLVLEMPESYSHLFEDSEKSDINELNKNETSSISDELVNNKFSHSPIATTSNTETGLDSGVGVDISDEAVGLGRNRVGPETAMQVTLGDSETYQDLARKCRLYSATEKARVKTSPHQLTLKRQVFLISSFTHLAKFNFGRSSQIKVFLRLIAQFTPELLPHFLQKSAIFEVGTAIENLKNEQDLTVWPIFSVLDSCL</sequence>
<evidence type="ECO:0000259" key="2">
    <source>
        <dbReference type="Pfam" id="PF14626"/>
    </source>
</evidence>
<comment type="caution">
    <text evidence="3">The sequence shown here is derived from an EMBL/GenBank/DDBJ whole genome shotgun (WGS) entry which is preliminary data.</text>
</comment>
<dbReference type="GeneID" id="9807355"/>
<dbReference type="Pfam" id="PF14626">
    <property type="entry name" value="RNase_Zc3h12a_2"/>
    <property type="match status" value="1"/>
</dbReference>
<feature type="compositionally biased region" description="Polar residues" evidence="1">
    <location>
        <begin position="66"/>
        <end position="77"/>
    </location>
</feature>
<feature type="region of interest" description="Disordered" evidence="1">
    <location>
        <begin position="13"/>
        <end position="81"/>
    </location>
</feature>
<evidence type="ECO:0000313" key="3">
    <source>
        <dbReference type="EMBL" id="KAF1761722.1"/>
    </source>
</evidence>
<name>A0A6A5H5K8_CAERE</name>
<evidence type="ECO:0000313" key="4">
    <source>
        <dbReference type="Proteomes" id="UP000483820"/>
    </source>
</evidence>
<dbReference type="KEGG" id="crq:GCK72_009978"/>
<dbReference type="InterPro" id="IPR028079">
    <property type="entry name" value="RNase_Zc3h12a_2"/>
</dbReference>
<feature type="region of interest" description="Disordered" evidence="1">
    <location>
        <begin position="112"/>
        <end position="136"/>
    </location>
</feature>
<protein>
    <recommendedName>
        <fullName evidence="2">Zc3h12a-like Ribonuclease NYN domain-containing protein</fullName>
    </recommendedName>
</protein>
<proteinExistence type="predicted"/>
<gene>
    <name evidence="3" type="ORF">GCK72_009978</name>
</gene>
<feature type="domain" description="Zc3h12a-like Ribonuclease NYN" evidence="2">
    <location>
        <begin position="358"/>
        <end position="439"/>
    </location>
</feature>
<accession>A0A6A5H5K8</accession>
<dbReference type="EMBL" id="WUAV01000003">
    <property type="protein sequence ID" value="KAF1761722.1"/>
    <property type="molecule type" value="Genomic_DNA"/>
</dbReference>
<feature type="compositionally biased region" description="Polar residues" evidence="1">
    <location>
        <begin position="25"/>
        <end position="47"/>
    </location>
</feature>
<evidence type="ECO:0000256" key="1">
    <source>
        <dbReference type="SAM" id="MobiDB-lite"/>
    </source>
</evidence>
<dbReference type="Proteomes" id="UP000483820">
    <property type="component" value="Chromosome III"/>
</dbReference>
<dbReference type="CTD" id="9807355"/>
<feature type="compositionally biased region" description="Basic residues" evidence="1">
    <location>
        <begin position="48"/>
        <end position="58"/>
    </location>
</feature>
<dbReference type="AlphaFoldDB" id="A0A6A5H5K8"/>
<dbReference type="RefSeq" id="XP_053587206.1">
    <property type="nucleotide sequence ID" value="XM_053727629.1"/>
</dbReference>
<reference evidence="3 4" key="1">
    <citation type="submission" date="2019-12" db="EMBL/GenBank/DDBJ databases">
        <title>Chromosome-level assembly of the Caenorhabditis remanei genome.</title>
        <authorList>
            <person name="Teterina A.A."/>
            <person name="Willis J.H."/>
            <person name="Phillips P.C."/>
        </authorList>
    </citation>
    <scope>NUCLEOTIDE SEQUENCE [LARGE SCALE GENOMIC DNA]</scope>
    <source>
        <strain evidence="3 4">PX506</strain>
        <tissue evidence="3">Whole organism</tissue>
    </source>
</reference>
<organism evidence="3 4">
    <name type="scientific">Caenorhabditis remanei</name>
    <name type="common">Caenorhabditis vulgaris</name>
    <dbReference type="NCBI Taxonomy" id="31234"/>
    <lineage>
        <taxon>Eukaryota</taxon>
        <taxon>Metazoa</taxon>
        <taxon>Ecdysozoa</taxon>
        <taxon>Nematoda</taxon>
        <taxon>Chromadorea</taxon>
        <taxon>Rhabditida</taxon>
        <taxon>Rhabditina</taxon>
        <taxon>Rhabditomorpha</taxon>
        <taxon>Rhabditoidea</taxon>
        <taxon>Rhabditidae</taxon>
        <taxon>Peloderinae</taxon>
        <taxon>Caenorhabditis</taxon>
    </lineage>
</organism>